<evidence type="ECO:0000313" key="5">
    <source>
        <dbReference type="Proteomes" id="UP001159364"/>
    </source>
</evidence>
<feature type="domain" description="ApaG" evidence="3">
    <location>
        <begin position="305"/>
        <end position="446"/>
    </location>
</feature>
<name>A0AAV8SSZ0_9ROSI</name>
<dbReference type="SUPFAM" id="SSF110069">
    <property type="entry name" value="ApaG-like"/>
    <property type="match status" value="1"/>
</dbReference>
<dbReference type="AlphaFoldDB" id="A0AAV8SSZ0"/>
<comment type="pathway">
    <text evidence="1">Protein modification; protein ubiquitination.</text>
</comment>
<evidence type="ECO:0000256" key="2">
    <source>
        <dbReference type="ARBA" id="ARBA00022786"/>
    </source>
</evidence>
<dbReference type="Gene3D" id="2.60.40.1470">
    <property type="entry name" value="ApaG domain"/>
    <property type="match status" value="1"/>
</dbReference>
<dbReference type="PROSITE" id="PS51087">
    <property type="entry name" value="APAG"/>
    <property type="match status" value="1"/>
</dbReference>
<dbReference type="EMBL" id="JAIWQS010000009">
    <property type="protein sequence ID" value="KAJ8755116.1"/>
    <property type="molecule type" value="Genomic_DNA"/>
</dbReference>
<dbReference type="SUPFAM" id="SSF160631">
    <property type="entry name" value="SMI1/KNR4-like"/>
    <property type="match status" value="1"/>
</dbReference>
<dbReference type="InterPro" id="IPR007474">
    <property type="entry name" value="ApaG_domain"/>
</dbReference>
<keyword evidence="5" id="KW-1185">Reference proteome</keyword>
<organism evidence="4 5">
    <name type="scientific">Erythroxylum novogranatense</name>
    <dbReference type="NCBI Taxonomy" id="1862640"/>
    <lineage>
        <taxon>Eukaryota</taxon>
        <taxon>Viridiplantae</taxon>
        <taxon>Streptophyta</taxon>
        <taxon>Embryophyta</taxon>
        <taxon>Tracheophyta</taxon>
        <taxon>Spermatophyta</taxon>
        <taxon>Magnoliopsida</taxon>
        <taxon>eudicotyledons</taxon>
        <taxon>Gunneridae</taxon>
        <taxon>Pentapetalae</taxon>
        <taxon>rosids</taxon>
        <taxon>fabids</taxon>
        <taxon>Malpighiales</taxon>
        <taxon>Erythroxylaceae</taxon>
        <taxon>Erythroxylum</taxon>
    </lineage>
</organism>
<proteinExistence type="predicted"/>
<accession>A0AAV8SSZ0</accession>
<comment type="caution">
    <text evidence="4">The sequence shown here is derived from an EMBL/GenBank/DDBJ whole genome shotgun (WGS) entry which is preliminary data.</text>
</comment>
<dbReference type="PANTHER" id="PTHR47463:SF2">
    <property type="entry name" value="F-BOX PROTEIN SKIP16"/>
    <property type="match status" value="1"/>
</dbReference>
<keyword evidence="2" id="KW-0833">Ubl conjugation pathway</keyword>
<dbReference type="InterPro" id="IPR036047">
    <property type="entry name" value="F-box-like_dom_sf"/>
</dbReference>
<dbReference type="InterPro" id="IPR036767">
    <property type="entry name" value="ApaG_sf"/>
</dbReference>
<sequence length="446" mass="50206">MGLEAVGDLALRHILTKLGGKDTARLACLNKRFLACTEDETLWSLFCLEDLGLRSPIDPQGSTVPSFKAAYKLWMEAFGMYPWPLVKRVKRCWDRIRSWLATNFPEVDSSLRKGASEAQIEELEKLFKVKLPVATRILYRFCDGQDFRGKAPPSSEYRSLLGLIGGYFVYDHLVNVYLLPLRKVISETREIIRHPGFSGFSSKNKYILVAASSTLSKKFFFLNCTNGQLYVATGNLLMDGDMLPCVPSALICSVHDLKSDNQQDAMLLWLEEHGRRLQSGAIKIREEVSVRSICQFPEEPPLCSTAVTNGVKVRASSVFMPELANLQSSSQKYCFAYSIRMSLLPEGCIINGQHFSSCQLHWRHWIIRADDDVIDDVDAEAVIGKYPLLHPGEKEFVYQSCSHLPTATGSIEGSFRFVPGRLADPKGSAFEVEVHQFPLQLPDYIF</sequence>
<dbReference type="Proteomes" id="UP001159364">
    <property type="component" value="Linkage Group LG09"/>
</dbReference>
<protein>
    <recommendedName>
        <fullName evidence="3">ApaG domain-containing protein</fullName>
    </recommendedName>
</protein>
<evidence type="ECO:0000256" key="1">
    <source>
        <dbReference type="ARBA" id="ARBA00004906"/>
    </source>
</evidence>
<dbReference type="Pfam" id="PF04379">
    <property type="entry name" value="DUF525"/>
    <property type="match status" value="1"/>
</dbReference>
<gene>
    <name evidence="4" type="ORF">K2173_018914</name>
</gene>
<evidence type="ECO:0000313" key="4">
    <source>
        <dbReference type="EMBL" id="KAJ8755116.1"/>
    </source>
</evidence>
<dbReference type="PANTHER" id="PTHR47463">
    <property type="entry name" value="F-BOX PROTEIN SKIP16"/>
    <property type="match status" value="1"/>
</dbReference>
<evidence type="ECO:0000259" key="3">
    <source>
        <dbReference type="PROSITE" id="PS51087"/>
    </source>
</evidence>
<dbReference type="InterPro" id="IPR037883">
    <property type="entry name" value="Knr4/Smi1-like_sf"/>
</dbReference>
<reference evidence="4 5" key="1">
    <citation type="submission" date="2021-09" db="EMBL/GenBank/DDBJ databases">
        <title>Genomic insights and catalytic innovation underlie evolution of tropane alkaloids biosynthesis.</title>
        <authorList>
            <person name="Wang Y.-J."/>
            <person name="Tian T."/>
            <person name="Huang J.-P."/>
            <person name="Huang S.-X."/>
        </authorList>
    </citation>
    <scope>NUCLEOTIDE SEQUENCE [LARGE SCALE GENOMIC DNA]</scope>
    <source>
        <strain evidence="4">KIB-2018</strain>
        <tissue evidence="4">Leaf</tissue>
    </source>
</reference>
<dbReference type="SUPFAM" id="SSF81383">
    <property type="entry name" value="F-box domain"/>
    <property type="match status" value="1"/>
</dbReference>